<dbReference type="RefSeq" id="WP_345455125.1">
    <property type="nucleotide sequence ID" value="NZ_BAABRV010000005.1"/>
</dbReference>
<sequence>MHLTQRLARWRGQDPGLSFKEFELLTLLMWGPGQVYTRRQILDALWAGNFPETSNVIHVHVANPRARLRQQGAYRVLRTVRGLGHTVWA</sequence>
<dbReference type="Gene3D" id="1.10.10.10">
    <property type="entry name" value="Winged helix-like DNA-binding domain superfamily/Winged helix DNA-binding domain"/>
    <property type="match status" value="1"/>
</dbReference>
<dbReference type="Proteomes" id="UP001404956">
    <property type="component" value="Unassembled WGS sequence"/>
</dbReference>
<dbReference type="PANTHER" id="PTHR48111:SF22">
    <property type="entry name" value="REGULATOR OF RPOS"/>
    <property type="match status" value="1"/>
</dbReference>
<dbReference type="EMBL" id="BAABRV010000005">
    <property type="protein sequence ID" value="GAA5533987.1"/>
    <property type="molecule type" value="Genomic_DNA"/>
</dbReference>
<dbReference type="SMART" id="SM00862">
    <property type="entry name" value="Trans_reg_C"/>
    <property type="match status" value="1"/>
</dbReference>
<gene>
    <name evidence="8" type="primary">mprA_3</name>
    <name evidence="8" type="ORF">Dalu01_02395</name>
</gene>
<dbReference type="InterPro" id="IPR016032">
    <property type="entry name" value="Sig_transdc_resp-reg_C-effctor"/>
</dbReference>
<feature type="DNA-binding region" description="OmpR/PhoB-type" evidence="6">
    <location>
        <begin position="1"/>
        <end position="89"/>
    </location>
</feature>
<dbReference type="PROSITE" id="PS51755">
    <property type="entry name" value="OMPR_PHOB"/>
    <property type="match status" value="1"/>
</dbReference>
<evidence type="ECO:0000313" key="9">
    <source>
        <dbReference type="Proteomes" id="UP001404956"/>
    </source>
</evidence>
<dbReference type="CDD" id="cd00383">
    <property type="entry name" value="trans_reg_C"/>
    <property type="match status" value="1"/>
</dbReference>
<feature type="domain" description="OmpR/PhoB-type" evidence="7">
    <location>
        <begin position="1"/>
        <end position="89"/>
    </location>
</feature>
<protein>
    <submittedName>
        <fullName evidence="8">Response regulator MprA</fullName>
    </submittedName>
</protein>
<keyword evidence="9" id="KW-1185">Reference proteome</keyword>
<keyword evidence="3" id="KW-0805">Transcription regulation</keyword>
<dbReference type="InterPro" id="IPR001867">
    <property type="entry name" value="OmpR/PhoB-type_DNA-bd"/>
</dbReference>
<accession>A0ABP9XF64</accession>
<evidence type="ECO:0000256" key="3">
    <source>
        <dbReference type="ARBA" id="ARBA00023015"/>
    </source>
</evidence>
<reference evidence="8 9" key="1">
    <citation type="submission" date="2024-02" db="EMBL/GenBank/DDBJ databases">
        <title>Deinococcus aluminii NBRC 112889.</title>
        <authorList>
            <person name="Ichikawa N."/>
            <person name="Katano-Makiyama Y."/>
            <person name="Hidaka K."/>
        </authorList>
    </citation>
    <scope>NUCLEOTIDE SEQUENCE [LARGE SCALE GENOMIC DNA]</scope>
    <source>
        <strain evidence="8 9">NBRC 112889</strain>
    </source>
</reference>
<dbReference type="InterPro" id="IPR039420">
    <property type="entry name" value="WalR-like"/>
</dbReference>
<name>A0ABP9XF64_9DEIO</name>
<dbReference type="SUPFAM" id="SSF46894">
    <property type="entry name" value="C-terminal effector domain of the bipartite response regulators"/>
    <property type="match status" value="1"/>
</dbReference>
<evidence type="ECO:0000256" key="6">
    <source>
        <dbReference type="PROSITE-ProRule" id="PRU01091"/>
    </source>
</evidence>
<evidence type="ECO:0000313" key="8">
    <source>
        <dbReference type="EMBL" id="GAA5533987.1"/>
    </source>
</evidence>
<comment type="caution">
    <text evidence="8">The sequence shown here is derived from an EMBL/GenBank/DDBJ whole genome shotgun (WGS) entry which is preliminary data.</text>
</comment>
<dbReference type="InterPro" id="IPR036388">
    <property type="entry name" value="WH-like_DNA-bd_sf"/>
</dbReference>
<keyword evidence="5" id="KW-0804">Transcription</keyword>
<evidence type="ECO:0000256" key="2">
    <source>
        <dbReference type="ARBA" id="ARBA00023012"/>
    </source>
</evidence>
<keyword evidence="2" id="KW-0902">Two-component regulatory system</keyword>
<evidence type="ECO:0000256" key="4">
    <source>
        <dbReference type="ARBA" id="ARBA00023125"/>
    </source>
</evidence>
<evidence type="ECO:0000256" key="1">
    <source>
        <dbReference type="ARBA" id="ARBA00022553"/>
    </source>
</evidence>
<dbReference type="Pfam" id="PF00486">
    <property type="entry name" value="Trans_reg_C"/>
    <property type="match status" value="1"/>
</dbReference>
<proteinExistence type="predicted"/>
<evidence type="ECO:0000259" key="7">
    <source>
        <dbReference type="PROSITE" id="PS51755"/>
    </source>
</evidence>
<keyword evidence="1" id="KW-0597">Phosphoprotein</keyword>
<keyword evidence="4 6" id="KW-0238">DNA-binding</keyword>
<evidence type="ECO:0000256" key="5">
    <source>
        <dbReference type="ARBA" id="ARBA00023163"/>
    </source>
</evidence>
<dbReference type="PANTHER" id="PTHR48111">
    <property type="entry name" value="REGULATOR OF RPOS"/>
    <property type="match status" value="1"/>
</dbReference>
<organism evidence="8 9">
    <name type="scientific">Deinococcus aluminii</name>
    <dbReference type="NCBI Taxonomy" id="1656885"/>
    <lineage>
        <taxon>Bacteria</taxon>
        <taxon>Thermotogati</taxon>
        <taxon>Deinococcota</taxon>
        <taxon>Deinococci</taxon>
        <taxon>Deinococcales</taxon>
        <taxon>Deinococcaceae</taxon>
        <taxon>Deinococcus</taxon>
    </lineage>
</organism>